<dbReference type="GO" id="GO:0006313">
    <property type="term" value="P:DNA transposition"/>
    <property type="evidence" value="ECO:0007669"/>
    <property type="project" value="InterPro"/>
</dbReference>
<accession>A0A523UQ86</accession>
<dbReference type="SMART" id="SM01321">
    <property type="entry name" value="Y1_Tnp"/>
    <property type="match status" value="1"/>
</dbReference>
<name>A0A523UQ86_UNCT6</name>
<proteinExistence type="predicted"/>
<feature type="domain" description="Transposase IS200-like" evidence="1">
    <location>
        <begin position="8"/>
        <end position="122"/>
    </location>
</feature>
<dbReference type="EMBL" id="SOJN01000112">
    <property type="protein sequence ID" value="TET44707.1"/>
    <property type="molecule type" value="Genomic_DNA"/>
</dbReference>
<evidence type="ECO:0000313" key="3">
    <source>
        <dbReference type="Proteomes" id="UP000315525"/>
    </source>
</evidence>
<dbReference type="GO" id="GO:0003677">
    <property type="term" value="F:DNA binding"/>
    <property type="evidence" value="ECO:0007669"/>
    <property type="project" value="InterPro"/>
</dbReference>
<evidence type="ECO:0000313" key="2">
    <source>
        <dbReference type="EMBL" id="TET44707.1"/>
    </source>
</evidence>
<dbReference type="InterPro" id="IPR036515">
    <property type="entry name" value="Transposase_17_sf"/>
</dbReference>
<sequence>MQRARLTYKGAFHHVMNRGHGGENVFPDDGAKARFLEILEASSILHKMRVFVYCVMDNHYHLILQNSSGKLSEFMKQLNGEYGAYYRRRAGGSGYVFQGRFKSTLIQEDMYMTVAVVYALLNPERAGVVRSPWRYEWSSIREYFDESSETFLDGEFVRDLFGEKSVLKDLLREWRSRDLSVKTTRLGDVLGDERFIESAMRKFDRRKRGSESKRRRIQEFDFEPAEKVIRDFEKRISRSIKKIDTSTRAGTRLRAELLVLLKERAGLAYTEIVRYAPFRSLKHYSLGQLYRRAKARTRKLE</sequence>
<evidence type="ECO:0000259" key="1">
    <source>
        <dbReference type="SMART" id="SM01321"/>
    </source>
</evidence>
<dbReference type="PANTHER" id="PTHR34322">
    <property type="entry name" value="TRANSPOSASE, Y1_TNP DOMAIN-CONTAINING"/>
    <property type="match status" value="1"/>
</dbReference>
<dbReference type="GO" id="GO:0004803">
    <property type="term" value="F:transposase activity"/>
    <property type="evidence" value="ECO:0007669"/>
    <property type="project" value="InterPro"/>
</dbReference>
<reference evidence="2 3" key="1">
    <citation type="submission" date="2019-03" db="EMBL/GenBank/DDBJ databases">
        <title>Metabolic potential of uncultured bacteria and archaea associated with petroleum seepage in deep-sea sediments.</title>
        <authorList>
            <person name="Dong X."/>
            <person name="Hubert C."/>
        </authorList>
    </citation>
    <scope>NUCLEOTIDE SEQUENCE [LARGE SCALE GENOMIC DNA]</scope>
    <source>
        <strain evidence="2">E44_bin18</strain>
    </source>
</reference>
<dbReference type="Pfam" id="PF01797">
    <property type="entry name" value="Y1_Tnp"/>
    <property type="match status" value="1"/>
</dbReference>
<dbReference type="AlphaFoldDB" id="A0A523UQ86"/>
<organism evidence="2 3">
    <name type="scientific">candidate division TA06 bacterium</name>
    <dbReference type="NCBI Taxonomy" id="2250710"/>
    <lineage>
        <taxon>Bacteria</taxon>
        <taxon>Bacteria division TA06</taxon>
    </lineage>
</organism>
<gene>
    <name evidence="2" type="ORF">E3J62_09570</name>
</gene>
<protein>
    <recommendedName>
        <fullName evidence="1">Transposase IS200-like domain-containing protein</fullName>
    </recommendedName>
</protein>
<comment type="caution">
    <text evidence="2">The sequence shown here is derived from an EMBL/GenBank/DDBJ whole genome shotgun (WGS) entry which is preliminary data.</text>
</comment>
<dbReference type="PANTHER" id="PTHR34322:SF2">
    <property type="entry name" value="TRANSPOSASE IS200-LIKE DOMAIN-CONTAINING PROTEIN"/>
    <property type="match status" value="1"/>
</dbReference>
<dbReference type="InterPro" id="IPR002686">
    <property type="entry name" value="Transposase_17"/>
</dbReference>
<dbReference type="Gene3D" id="3.30.70.1290">
    <property type="entry name" value="Transposase IS200-like"/>
    <property type="match status" value="1"/>
</dbReference>
<dbReference type="SUPFAM" id="SSF143422">
    <property type="entry name" value="Transposase IS200-like"/>
    <property type="match status" value="1"/>
</dbReference>
<dbReference type="Proteomes" id="UP000315525">
    <property type="component" value="Unassembled WGS sequence"/>
</dbReference>